<feature type="compositionally biased region" description="Basic and acidic residues" evidence="1">
    <location>
        <begin position="228"/>
        <end position="244"/>
    </location>
</feature>
<dbReference type="Proteomes" id="UP000193922">
    <property type="component" value="Unassembled WGS sequence"/>
</dbReference>
<keyword evidence="3" id="KW-1185">Reference proteome</keyword>
<gene>
    <name evidence="2" type="ORF">DL89DRAFT_290312</name>
</gene>
<dbReference type="AlphaFoldDB" id="A0A1Y1WMU8"/>
<sequence>MYTAVHQQFQQHQHYYEYQRLDSASASSESDDIDDILSSLWPTTRDEAARAPLALAAHGISSKAVHGGMAQWNSGQCTPPDDHSGTREFPGHAAGNYSVYTPVSCSIQIGDPEWRVDSPPAVPPGLVPTVEPISPPTYCGYAAEPVVQQIYEGRASLGLGNGQPANRSASSLGLFRNSRTHMQQRSAASRVLTPEERSRETSVQNADLKRHLQASTMKQQQQQQQQQHKPDEARKPTFADDQRRRQIYQQRHAYGSSSSNNHDSTEEQQHDEERLLRGPFGIQPRRPASSSEQWTGATVRDMSSLGSQFGGPGRNARGGCASGGCCG</sequence>
<dbReference type="EMBL" id="MCFD01000001">
    <property type="protein sequence ID" value="ORX74843.1"/>
    <property type="molecule type" value="Genomic_DNA"/>
</dbReference>
<evidence type="ECO:0000313" key="2">
    <source>
        <dbReference type="EMBL" id="ORX74843.1"/>
    </source>
</evidence>
<feature type="region of interest" description="Disordered" evidence="1">
    <location>
        <begin position="177"/>
        <end position="327"/>
    </location>
</feature>
<evidence type="ECO:0000313" key="3">
    <source>
        <dbReference type="Proteomes" id="UP000193922"/>
    </source>
</evidence>
<proteinExistence type="predicted"/>
<feature type="compositionally biased region" description="Basic and acidic residues" evidence="1">
    <location>
        <begin position="263"/>
        <end position="276"/>
    </location>
</feature>
<dbReference type="OrthoDB" id="5590912at2759"/>
<organism evidence="2 3">
    <name type="scientific">Linderina pennispora</name>
    <dbReference type="NCBI Taxonomy" id="61395"/>
    <lineage>
        <taxon>Eukaryota</taxon>
        <taxon>Fungi</taxon>
        <taxon>Fungi incertae sedis</taxon>
        <taxon>Zoopagomycota</taxon>
        <taxon>Kickxellomycotina</taxon>
        <taxon>Kickxellomycetes</taxon>
        <taxon>Kickxellales</taxon>
        <taxon>Kickxellaceae</taxon>
        <taxon>Linderina</taxon>
    </lineage>
</organism>
<reference evidence="2 3" key="1">
    <citation type="submission" date="2016-07" db="EMBL/GenBank/DDBJ databases">
        <title>Pervasive Adenine N6-methylation of Active Genes in Fungi.</title>
        <authorList>
            <consortium name="DOE Joint Genome Institute"/>
            <person name="Mondo S.J."/>
            <person name="Dannebaum R.O."/>
            <person name="Kuo R.C."/>
            <person name="Labutti K."/>
            <person name="Haridas S."/>
            <person name="Kuo A."/>
            <person name="Salamov A."/>
            <person name="Ahrendt S.R."/>
            <person name="Lipzen A."/>
            <person name="Sullivan W."/>
            <person name="Andreopoulos W.B."/>
            <person name="Clum A."/>
            <person name="Lindquist E."/>
            <person name="Daum C."/>
            <person name="Ramamoorthy G.K."/>
            <person name="Gryganskyi A."/>
            <person name="Culley D."/>
            <person name="Magnuson J.K."/>
            <person name="James T.Y."/>
            <person name="O'Malley M.A."/>
            <person name="Stajich J.E."/>
            <person name="Spatafora J.W."/>
            <person name="Visel A."/>
            <person name="Grigoriev I.V."/>
        </authorList>
    </citation>
    <scope>NUCLEOTIDE SEQUENCE [LARGE SCALE GENOMIC DNA]</scope>
    <source>
        <strain evidence="2 3">ATCC 12442</strain>
    </source>
</reference>
<accession>A0A1Y1WMU8</accession>
<dbReference type="RefSeq" id="XP_040748054.1">
    <property type="nucleotide sequence ID" value="XM_040890072.1"/>
</dbReference>
<dbReference type="GeneID" id="63806720"/>
<evidence type="ECO:0000256" key="1">
    <source>
        <dbReference type="SAM" id="MobiDB-lite"/>
    </source>
</evidence>
<protein>
    <submittedName>
        <fullName evidence="2">Uncharacterized protein</fullName>
    </submittedName>
</protein>
<name>A0A1Y1WMU8_9FUNG</name>
<comment type="caution">
    <text evidence="2">The sequence shown here is derived from an EMBL/GenBank/DDBJ whole genome shotgun (WGS) entry which is preliminary data.</text>
</comment>